<feature type="region of interest" description="Disordered" evidence="1">
    <location>
        <begin position="348"/>
        <end position="400"/>
    </location>
</feature>
<evidence type="ECO:0000256" key="1">
    <source>
        <dbReference type="SAM" id="MobiDB-lite"/>
    </source>
</evidence>
<feature type="compositionally biased region" description="Basic and acidic residues" evidence="1">
    <location>
        <begin position="354"/>
        <end position="363"/>
    </location>
</feature>
<feature type="compositionally biased region" description="Polar residues" evidence="1">
    <location>
        <begin position="202"/>
        <end position="211"/>
    </location>
</feature>
<gene>
    <name evidence="2" type="ORF">Tco_1053527</name>
</gene>
<feature type="region of interest" description="Disordered" evidence="1">
    <location>
        <begin position="202"/>
        <end position="257"/>
    </location>
</feature>
<organism evidence="2 3">
    <name type="scientific">Tanacetum coccineum</name>
    <dbReference type="NCBI Taxonomy" id="301880"/>
    <lineage>
        <taxon>Eukaryota</taxon>
        <taxon>Viridiplantae</taxon>
        <taxon>Streptophyta</taxon>
        <taxon>Embryophyta</taxon>
        <taxon>Tracheophyta</taxon>
        <taxon>Spermatophyta</taxon>
        <taxon>Magnoliopsida</taxon>
        <taxon>eudicotyledons</taxon>
        <taxon>Gunneridae</taxon>
        <taxon>Pentapetalae</taxon>
        <taxon>asterids</taxon>
        <taxon>campanulids</taxon>
        <taxon>Asterales</taxon>
        <taxon>Asteraceae</taxon>
        <taxon>Asteroideae</taxon>
        <taxon>Anthemideae</taxon>
        <taxon>Anthemidinae</taxon>
        <taxon>Tanacetum</taxon>
    </lineage>
</organism>
<name>A0ABQ5GVQ7_9ASTR</name>
<evidence type="ECO:0000313" key="2">
    <source>
        <dbReference type="EMBL" id="GJT79185.1"/>
    </source>
</evidence>
<keyword evidence="3" id="KW-1185">Reference proteome</keyword>
<evidence type="ECO:0000313" key="3">
    <source>
        <dbReference type="Proteomes" id="UP001151760"/>
    </source>
</evidence>
<dbReference type="EMBL" id="BQNB010018876">
    <property type="protein sequence ID" value="GJT79185.1"/>
    <property type="molecule type" value="Genomic_DNA"/>
</dbReference>
<dbReference type="Proteomes" id="UP001151760">
    <property type="component" value="Unassembled WGS sequence"/>
</dbReference>
<accession>A0ABQ5GVQ7</accession>
<protein>
    <submittedName>
        <fullName evidence="2">Uncharacterized protein</fullName>
    </submittedName>
</protein>
<feature type="non-terminal residue" evidence="2">
    <location>
        <position position="694"/>
    </location>
</feature>
<comment type="caution">
    <text evidence="2">The sequence shown here is derived from an EMBL/GenBank/DDBJ whole genome shotgun (WGS) entry which is preliminary data.</text>
</comment>
<proteinExistence type="predicted"/>
<reference evidence="2" key="2">
    <citation type="submission" date="2022-01" db="EMBL/GenBank/DDBJ databases">
        <authorList>
            <person name="Yamashiro T."/>
            <person name="Shiraishi A."/>
            <person name="Satake H."/>
            <person name="Nakayama K."/>
        </authorList>
    </citation>
    <scope>NUCLEOTIDE SEQUENCE</scope>
</reference>
<sequence>MLTTDVPTVYLQQFWRTVSKVPGPEDTIKFMLNTQEFIYIVDMFRDILHLLVETLENPFVTPVNIETIEAFMNRVAYQGGVDKVSAFYTKNLAQPWQTMFKDFINNVRQKKEAIQYPRLIKLILADLMKKFLDIPQRIEEDYHSIKDDIPLVSVYINRDVRVRGMLILDAFLTKEIRATDDFKEYEIVFMNVDVPMNQPQLVVSTQGTPRQQKVVEREKDEDDSEDRLEPGSHKDNLEHVDDDDEKDVETVDEEEGDRDAFRLEVPYLVSQEFNAQEPKIIENVFKNYAQSNVIQVHPPTTTSTETTSSTDLQQQLYFKMKISLQDQANDPALWEVLKCKFEKSSTSNTSFRNADIHSHHDDHQEDDAPLEGEKRVKMHKAGKSLKSARGPSSKHSARDSTTYVFKQQQQEWDAWVEETVTDEDEAILEDETPELITELQVVDKHVPTIFVYERMKVAINDALSNQFKNAEEYAYHLEQTTNFMENQIVWESRQEDIRRPVPRPLVFFGPQRNPNEPPRYLYNKDLFFLKYGNTEEEKYILLLNKIHVERFLEVDLKEKMNHSWHKRVYKQNQRRVRNNPEEYFSNHRITEVVRITTDQPHGLDFMEQIIVMRENDKSDSFSEADFKYLNKNDIEDLYYLCRNKKVNYRETKLMNSLITFIRSRVIWERVHDFQLGIESYQIKVNLTTPILTFL</sequence>
<feature type="compositionally biased region" description="Basic and acidic residues" evidence="1">
    <location>
        <begin position="227"/>
        <end position="239"/>
    </location>
</feature>
<feature type="compositionally biased region" description="Acidic residues" evidence="1">
    <location>
        <begin position="240"/>
        <end position="257"/>
    </location>
</feature>
<reference evidence="2" key="1">
    <citation type="journal article" date="2022" name="Int. J. Mol. Sci.">
        <title>Draft Genome of Tanacetum Coccineum: Genomic Comparison of Closely Related Tanacetum-Family Plants.</title>
        <authorList>
            <person name="Yamashiro T."/>
            <person name="Shiraishi A."/>
            <person name="Nakayama K."/>
            <person name="Satake H."/>
        </authorList>
    </citation>
    <scope>NUCLEOTIDE SEQUENCE</scope>
</reference>